<dbReference type="PANTHER" id="PTHR43267">
    <property type="entry name" value="TRNA THREONYLCARBAMOYLADENOSINE DEHYDRATASE"/>
    <property type="match status" value="1"/>
</dbReference>
<dbReference type="AlphaFoldDB" id="B7FYA9"/>
<dbReference type="InParanoid" id="B7FYA9"/>
<organism evidence="3 4">
    <name type="scientific">Phaeodactylum tricornutum (strain CCAP 1055/1)</name>
    <dbReference type="NCBI Taxonomy" id="556484"/>
    <lineage>
        <taxon>Eukaryota</taxon>
        <taxon>Sar</taxon>
        <taxon>Stramenopiles</taxon>
        <taxon>Ochrophyta</taxon>
        <taxon>Bacillariophyta</taxon>
        <taxon>Bacillariophyceae</taxon>
        <taxon>Bacillariophycidae</taxon>
        <taxon>Naviculales</taxon>
        <taxon>Phaeodactylaceae</taxon>
        <taxon>Phaeodactylum</taxon>
    </lineage>
</organism>
<gene>
    <name evidence="3" type="ORF">PHATRDRAFT_35363</name>
</gene>
<proteinExistence type="predicted"/>
<dbReference type="GeneID" id="7200661"/>
<dbReference type="STRING" id="556484.B7FYA9"/>
<dbReference type="InterPro" id="IPR045886">
    <property type="entry name" value="ThiF/MoeB/HesA"/>
</dbReference>
<feature type="signal peptide" evidence="1">
    <location>
        <begin position="1"/>
        <end position="19"/>
    </location>
</feature>
<dbReference type="KEGG" id="pti:PHATRDRAFT_35363"/>
<protein>
    <recommendedName>
        <fullName evidence="2">THIF-type NAD/FAD binding fold domain-containing protein</fullName>
    </recommendedName>
</protein>
<dbReference type="eggNOG" id="KOG2018">
    <property type="taxonomic scope" value="Eukaryota"/>
</dbReference>
<dbReference type="PANTHER" id="PTHR43267:SF1">
    <property type="entry name" value="TRNA THREONYLCARBAMOYLADENOSINE DEHYDRATASE"/>
    <property type="match status" value="1"/>
</dbReference>
<keyword evidence="1" id="KW-0732">Signal</keyword>
<dbReference type="OrthoDB" id="206053at2759"/>
<dbReference type="PaxDb" id="2850-Phatr35363"/>
<evidence type="ECO:0000313" key="4">
    <source>
        <dbReference type="Proteomes" id="UP000000759"/>
    </source>
</evidence>
<dbReference type="Pfam" id="PF00899">
    <property type="entry name" value="ThiF"/>
    <property type="match status" value="1"/>
</dbReference>
<keyword evidence="4" id="KW-1185">Reference proteome</keyword>
<reference evidence="3 4" key="1">
    <citation type="journal article" date="2008" name="Nature">
        <title>The Phaeodactylum genome reveals the evolutionary history of diatom genomes.</title>
        <authorList>
            <person name="Bowler C."/>
            <person name="Allen A.E."/>
            <person name="Badger J.H."/>
            <person name="Grimwood J."/>
            <person name="Jabbari K."/>
            <person name="Kuo A."/>
            <person name="Maheswari U."/>
            <person name="Martens C."/>
            <person name="Maumus F."/>
            <person name="Otillar R.P."/>
            <person name="Rayko E."/>
            <person name="Salamov A."/>
            <person name="Vandepoele K."/>
            <person name="Beszteri B."/>
            <person name="Gruber A."/>
            <person name="Heijde M."/>
            <person name="Katinka M."/>
            <person name="Mock T."/>
            <person name="Valentin K."/>
            <person name="Verret F."/>
            <person name="Berges J.A."/>
            <person name="Brownlee C."/>
            <person name="Cadoret J.P."/>
            <person name="Chiovitti A."/>
            <person name="Choi C.J."/>
            <person name="Coesel S."/>
            <person name="De Martino A."/>
            <person name="Detter J.C."/>
            <person name="Durkin C."/>
            <person name="Falciatore A."/>
            <person name="Fournet J."/>
            <person name="Haruta M."/>
            <person name="Huysman M.J."/>
            <person name="Jenkins B.D."/>
            <person name="Jiroutova K."/>
            <person name="Jorgensen R.E."/>
            <person name="Joubert Y."/>
            <person name="Kaplan A."/>
            <person name="Kroger N."/>
            <person name="Kroth P.G."/>
            <person name="La Roche J."/>
            <person name="Lindquist E."/>
            <person name="Lommer M."/>
            <person name="Martin-Jezequel V."/>
            <person name="Lopez P.J."/>
            <person name="Lucas S."/>
            <person name="Mangogna M."/>
            <person name="McGinnis K."/>
            <person name="Medlin L.K."/>
            <person name="Montsant A."/>
            <person name="Oudot-Le Secq M.P."/>
            <person name="Napoli C."/>
            <person name="Obornik M."/>
            <person name="Parker M.S."/>
            <person name="Petit J.L."/>
            <person name="Porcel B.M."/>
            <person name="Poulsen N."/>
            <person name="Robison M."/>
            <person name="Rychlewski L."/>
            <person name="Rynearson T.A."/>
            <person name="Schmutz J."/>
            <person name="Shapiro H."/>
            <person name="Siaut M."/>
            <person name="Stanley M."/>
            <person name="Sussman M.R."/>
            <person name="Taylor A.R."/>
            <person name="Vardi A."/>
            <person name="von Dassow P."/>
            <person name="Vyverman W."/>
            <person name="Willis A."/>
            <person name="Wyrwicz L.S."/>
            <person name="Rokhsar D.S."/>
            <person name="Weissenbach J."/>
            <person name="Armbrust E.V."/>
            <person name="Green B.R."/>
            <person name="Van de Peer Y."/>
            <person name="Grigoriev I.V."/>
        </authorList>
    </citation>
    <scope>NUCLEOTIDE SEQUENCE [LARGE SCALE GENOMIC DNA]</scope>
    <source>
        <strain evidence="3 4">CCAP 1055/1</strain>
    </source>
</reference>
<dbReference type="InterPro" id="IPR035985">
    <property type="entry name" value="Ubiquitin-activating_enz"/>
</dbReference>
<evidence type="ECO:0000256" key="1">
    <source>
        <dbReference type="SAM" id="SignalP"/>
    </source>
</evidence>
<evidence type="ECO:0000313" key="3">
    <source>
        <dbReference type="EMBL" id="EEC48890.1"/>
    </source>
</evidence>
<dbReference type="GO" id="GO:0008641">
    <property type="term" value="F:ubiquitin-like modifier activating enzyme activity"/>
    <property type="evidence" value="ECO:0007669"/>
    <property type="project" value="InterPro"/>
</dbReference>
<dbReference type="RefSeq" id="XP_002179904.1">
    <property type="nucleotide sequence ID" value="XM_002179868.1"/>
</dbReference>
<dbReference type="HOGENOM" id="CLU_013325_4_0_1"/>
<dbReference type="SUPFAM" id="SSF69572">
    <property type="entry name" value="Activating enzymes of the ubiquitin-like proteins"/>
    <property type="match status" value="1"/>
</dbReference>
<dbReference type="InterPro" id="IPR000594">
    <property type="entry name" value="ThiF_NAD_FAD-bd"/>
</dbReference>
<dbReference type="GO" id="GO:0061503">
    <property type="term" value="F:tRNA threonylcarbamoyladenosine dehydratase"/>
    <property type="evidence" value="ECO:0007669"/>
    <property type="project" value="TreeGrafter"/>
</dbReference>
<evidence type="ECO:0000259" key="2">
    <source>
        <dbReference type="Pfam" id="PF00899"/>
    </source>
</evidence>
<accession>B7FYA9</accession>
<dbReference type="Proteomes" id="UP000000759">
    <property type="component" value="Chromosome 7"/>
</dbReference>
<feature type="chain" id="PRO_5002855594" description="THIF-type NAD/FAD binding fold domain-containing protein" evidence="1">
    <location>
        <begin position="20"/>
        <end position="346"/>
    </location>
</feature>
<feature type="domain" description="THIF-type NAD/FAD binding fold" evidence="2">
    <location>
        <begin position="96"/>
        <end position="250"/>
    </location>
</feature>
<dbReference type="GO" id="GO:0061504">
    <property type="term" value="P:cyclic threonylcarbamoyladenosine biosynthetic process"/>
    <property type="evidence" value="ECO:0007669"/>
    <property type="project" value="TreeGrafter"/>
</dbReference>
<dbReference type="Gene3D" id="3.40.50.720">
    <property type="entry name" value="NAD(P)-binding Rossmann-like Domain"/>
    <property type="match status" value="1"/>
</dbReference>
<dbReference type="EMBL" id="CM000610">
    <property type="protein sequence ID" value="EEC48890.1"/>
    <property type="molecule type" value="Genomic_DNA"/>
</dbReference>
<name>B7FYA9_PHATC</name>
<sequence>MARSKLLVLSLFYAQLVTAFLSSLQPATVHQAGKDQKVLSFFAYRRSPLLFVSNDESPSVNIDSANEHNLRFSGVGRLYTDHNVPFPTENPHLTILDSLMKATVVVIGLGGVGSWSAEALCRSGIGNLVLIDMDDICISNTNRQVHTLSNTVGRMKIEEMKSRLLGINPDCNVTLIHDFVGLDNVNELFQRIGRPSAVLDAIDGSNEKAALLAACVDRRIPVVTVGGAAGITDPTQIVCEDLTMAFSDKLLGICRKTLRKSYGFARGLSFHEMQREKRKVKKWHIAAVYSLEGQKAVPTVADTSSFRRCDGALGTACFVTGTFGFIAASRIVDMIAKGKLITPRRG</sequence>
<dbReference type="OMA" id="WRILAVY"/>
<reference evidence="4" key="2">
    <citation type="submission" date="2008-08" db="EMBL/GenBank/DDBJ databases">
        <authorList>
            <consortium name="Diatom Consortium"/>
            <person name="Grigoriev I."/>
            <person name="Grimwood J."/>
            <person name="Kuo A."/>
            <person name="Otillar R.P."/>
            <person name="Salamov A."/>
            <person name="Detter J.C."/>
            <person name="Lindquist E."/>
            <person name="Shapiro H."/>
            <person name="Lucas S."/>
            <person name="Glavina del Rio T."/>
            <person name="Pitluck S."/>
            <person name="Rokhsar D."/>
            <person name="Bowler C."/>
        </authorList>
    </citation>
    <scope>GENOME REANNOTATION</scope>
    <source>
        <strain evidence="4">CCAP 1055/1</strain>
    </source>
</reference>